<feature type="domain" description="Glycoside hydrolase family 42 N-terminal" evidence="4">
    <location>
        <begin position="69"/>
        <end position="218"/>
    </location>
</feature>
<organism evidence="6 7">
    <name type="scientific">Heminiphilus faecis</name>
    <dbReference type="NCBI Taxonomy" id="2601703"/>
    <lineage>
        <taxon>Bacteria</taxon>
        <taxon>Pseudomonadati</taxon>
        <taxon>Bacteroidota</taxon>
        <taxon>Bacteroidia</taxon>
        <taxon>Bacteroidales</taxon>
        <taxon>Muribaculaceae</taxon>
        <taxon>Heminiphilus</taxon>
    </lineage>
</organism>
<evidence type="ECO:0000256" key="3">
    <source>
        <dbReference type="SAM" id="SignalP"/>
    </source>
</evidence>
<sequence length="554" mass="62009">MRLLSVAALCALSFLALSAADAFADAVKMPFLRKSTAGATELVVDGKPFVMLAGELTNSGGSTARSMADRWENLVALNLNTVLIPVSWEQVEPEEGKYDFSHVDSLVAGARRHDMKLVLLWFGSWKNGSSGYAPYWVMGDTSRFPRMKNRDGRTLPYLSCFSPELVRAESRTFGRLMRHIGEIDRDHATVLMVQVENEVGLLGDSRDRSPRAEKMFSSEVPGAITRMLKANAGEVWPEITDEWKKRGARERGDWMTLFGNESNSLADEMFMAWHYARHIEAVAAAGKNEYPLPMLVNAWTIYPKDPVPGHYPSGGPNSRMMDVYMLAAPSVDIFAPDNYNEEYAATFAGYERRGNPVFVPEAVALFRGEKWSGPAKAFYTIAEHDGLCFSPFAIDNKLYEASAHPLGAAYKTLRELMPLIVRYRGTERMRGFMMETERNQTFDMVGYRLHVNYQSGVPYDGYGLVIQLSDNEFLVSGYNINVSFSSLDSKKKEVSYGLIREGSYEGGKWSTYRYLGGDEAMQGVGGVKMPPVYTDEERTPHMVTTVILKVIKVQ</sequence>
<keyword evidence="3" id="KW-0732">Signal</keyword>
<protein>
    <submittedName>
        <fullName evidence="6">DUF5597 domain-containing protein</fullName>
    </submittedName>
</protein>
<evidence type="ECO:0000313" key="7">
    <source>
        <dbReference type="Proteomes" id="UP001565200"/>
    </source>
</evidence>
<dbReference type="Gene3D" id="3.20.20.80">
    <property type="entry name" value="Glycosidases"/>
    <property type="match status" value="1"/>
</dbReference>
<feature type="chain" id="PRO_5045257389" evidence="3">
    <location>
        <begin position="20"/>
        <end position="554"/>
    </location>
</feature>
<evidence type="ECO:0000259" key="4">
    <source>
        <dbReference type="Pfam" id="PF02449"/>
    </source>
</evidence>
<dbReference type="Pfam" id="PF02449">
    <property type="entry name" value="Glyco_hydro_42"/>
    <property type="match status" value="1"/>
</dbReference>
<comment type="caution">
    <text evidence="6">The sequence shown here is derived from an EMBL/GenBank/DDBJ whole genome shotgun (WGS) entry which is preliminary data.</text>
</comment>
<dbReference type="InterPro" id="IPR040719">
    <property type="entry name" value="DUF5597"/>
</dbReference>
<dbReference type="Gene3D" id="2.60.220.20">
    <property type="entry name" value="putative beta-Galactosidase from caulobacter crescentus"/>
    <property type="match status" value="1"/>
</dbReference>
<evidence type="ECO:0000256" key="2">
    <source>
        <dbReference type="ARBA" id="ARBA00023295"/>
    </source>
</evidence>
<dbReference type="EMBL" id="JBCLPP010000007">
    <property type="protein sequence ID" value="MEY8244690.1"/>
    <property type="molecule type" value="Genomic_DNA"/>
</dbReference>
<feature type="signal peptide" evidence="3">
    <location>
        <begin position="1"/>
        <end position="19"/>
    </location>
</feature>
<keyword evidence="2" id="KW-0326">Glycosidase</keyword>
<dbReference type="Pfam" id="PF18120">
    <property type="entry name" value="DUF5597"/>
    <property type="match status" value="1"/>
</dbReference>
<evidence type="ECO:0000313" key="6">
    <source>
        <dbReference type="EMBL" id="MEY8244690.1"/>
    </source>
</evidence>
<proteinExistence type="predicted"/>
<dbReference type="InterPro" id="IPR017853">
    <property type="entry name" value="GH"/>
</dbReference>
<gene>
    <name evidence="6" type="ORF">AAK873_03525</name>
</gene>
<feature type="domain" description="DUF5597" evidence="5">
    <location>
        <begin position="407"/>
        <end position="524"/>
    </location>
</feature>
<name>A0ABV4CVW4_9BACT</name>
<accession>A0ABV4CVW4</accession>
<dbReference type="InterPro" id="IPR013529">
    <property type="entry name" value="Glyco_hydro_42_N"/>
</dbReference>
<dbReference type="SUPFAM" id="SSF51445">
    <property type="entry name" value="(Trans)glycosidases"/>
    <property type="match status" value="1"/>
</dbReference>
<keyword evidence="1" id="KW-0378">Hydrolase</keyword>
<dbReference type="RefSeq" id="WP_121698487.1">
    <property type="nucleotide sequence ID" value="NZ_JBCLPP010000007.1"/>
</dbReference>
<keyword evidence="7" id="KW-1185">Reference proteome</keyword>
<reference evidence="6 7" key="1">
    <citation type="submission" date="2024-03" db="EMBL/GenBank/DDBJ databases">
        <title>Mouse gut bacterial collection (mGBC) of GemPharmatech.</title>
        <authorList>
            <person name="He Y."/>
            <person name="Dong L."/>
            <person name="Wu D."/>
            <person name="Gao X."/>
            <person name="Lin Z."/>
        </authorList>
    </citation>
    <scope>NUCLEOTIDE SEQUENCE [LARGE SCALE GENOMIC DNA]</scope>
    <source>
        <strain evidence="6 7">54-13</strain>
    </source>
</reference>
<evidence type="ECO:0000259" key="5">
    <source>
        <dbReference type="Pfam" id="PF18120"/>
    </source>
</evidence>
<dbReference type="Proteomes" id="UP001565200">
    <property type="component" value="Unassembled WGS sequence"/>
</dbReference>
<evidence type="ECO:0000256" key="1">
    <source>
        <dbReference type="ARBA" id="ARBA00022801"/>
    </source>
</evidence>